<comment type="caution">
    <text evidence="2">The sequence shown here is derived from an EMBL/GenBank/DDBJ whole genome shotgun (WGS) entry which is preliminary data.</text>
</comment>
<evidence type="ECO:0000313" key="2">
    <source>
        <dbReference type="EMBL" id="TRX89768.1"/>
    </source>
</evidence>
<gene>
    <name evidence="2" type="ORF">FHL15_009358</name>
</gene>
<dbReference type="EMBL" id="VFLP01000063">
    <property type="protein sequence ID" value="TRX89768.1"/>
    <property type="molecule type" value="Genomic_DNA"/>
</dbReference>
<keyword evidence="3" id="KW-1185">Reference proteome</keyword>
<reference evidence="3" key="1">
    <citation type="submission" date="2019-06" db="EMBL/GenBank/DDBJ databases">
        <title>Draft genome sequence of the griseofulvin-producing fungus Xylaria cubensis strain G536.</title>
        <authorList>
            <person name="Mead M.E."/>
            <person name="Raja H.A."/>
            <person name="Steenwyk J.L."/>
            <person name="Knowles S.L."/>
            <person name="Oberlies N.H."/>
            <person name="Rokas A."/>
        </authorList>
    </citation>
    <scope>NUCLEOTIDE SEQUENCE [LARGE SCALE GENOMIC DNA]</scope>
    <source>
        <strain evidence="3">G536</strain>
    </source>
</reference>
<dbReference type="Proteomes" id="UP000319160">
    <property type="component" value="Unassembled WGS sequence"/>
</dbReference>
<accession>A0A553HP76</accession>
<protein>
    <submittedName>
        <fullName evidence="2">Uncharacterized protein</fullName>
    </submittedName>
</protein>
<name>A0A553HP76_9PEZI</name>
<sequence>MQYGRLCTANVPEALVERPWEACSYDEKQPITTVGASRSVRAPDAGAARASMETRDPTTRRKRRPIMVAAAAARTVRAGRGYYPPALDQDGPKVALAADELGLDVRENVGRRHPEKDVGGGGGGNGTLLILSYNETWMLAKKRTTNYSHEDKDKTYTYIHAESLHKGPTGPASRWEAVHLRRAVVLRADEVLEPRNAIHGGWAGAAAGFSSINTRARPLTIA</sequence>
<proteinExistence type="predicted"/>
<evidence type="ECO:0000256" key="1">
    <source>
        <dbReference type="SAM" id="MobiDB-lite"/>
    </source>
</evidence>
<feature type="region of interest" description="Disordered" evidence="1">
    <location>
        <begin position="42"/>
        <end position="61"/>
    </location>
</feature>
<evidence type="ECO:0000313" key="3">
    <source>
        <dbReference type="Proteomes" id="UP000319160"/>
    </source>
</evidence>
<dbReference type="AlphaFoldDB" id="A0A553HP76"/>
<organism evidence="2 3">
    <name type="scientific">Xylaria flabelliformis</name>
    <dbReference type="NCBI Taxonomy" id="2512241"/>
    <lineage>
        <taxon>Eukaryota</taxon>
        <taxon>Fungi</taxon>
        <taxon>Dikarya</taxon>
        <taxon>Ascomycota</taxon>
        <taxon>Pezizomycotina</taxon>
        <taxon>Sordariomycetes</taxon>
        <taxon>Xylariomycetidae</taxon>
        <taxon>Xylariales</taxon>
        <taxon>Xylariaceae</taxon>
        <taxon>Xylaria</taxon>
    </lineage>
</organism>